<dbReference type="InterPro" id="IPR005804">
    <property type="entry name" value="FA_desaturase_dom"/>
</dbReference>
<keyword evidence="17" id="KW-1185">Reference proteome</keyword>
<organism evidence="16 17">
    <name type="scientific">Ceratopteris richardii</name>
    <name type="common">Triangle waterfern</name>
    <dbReference type="NCBI Taxonomy" id="49495"/>
    <lineage>
        <taxon>Eukaryota</taxon>
        <taxon>Viridiplantae</taxon>
        <taxon>Streptophyta</taxon>
        <taxon>Embryophyta</taxon>
        <taxon>Tracheophyta</taxon>
        <taxon>Polypodiopsida</taxon>
        <taxon>Polypodiidae</taxon>
        <taxon>Polypodiales</taxon>
        <taxon>Pteridineae</taxon>
        <taxon>Pteridaceae</taxon>
        <taxon>Parkerioideae</taxon>
        <taxon>Ceratopteris</taxon>
    </lineage>
</organism>
<comment type="similarity">
    <text evidence="3 13">Belongs to the fatty acid desaturase type 1 family.</text>
</comment>
<keyword evidence="9" id="KW-0408">Iron</keyword>
<dbReference type="GO" id="GO:0005789">
    <property type="term" value="C:endoplasmic reticulum membrane"/>
    <property type="evidence" value="ECO:0007669"/>
    <property type="project" value="TreeGrafter"/>
</dbReference>
<evidence type="ECO:0000256" key="1">
    <source>
        <dbReference type="ARBA" id="ARBA00004141"/>
    </source>
</evidence>
<protein>
    <recommendedName>
        <fullName evidence="15">Fatty acid desaturase domain-containing protein</fullName>
    </recommendedName>
</protein>
<feature type="transmembrane region" description="Helical" evidence="14">
    <location>
        <begin position="124"/>
        <end position="142"/>
    </location>
</feature>
<evidence type="ECO:0000313" key="16">
    <source>
        <dbReference type="EMBL" id="KAH7280054.1"/>
    </source>
</evidence>
<evidence type="ECO:0000256" key="2">
    <source>
        <dbReference type="ARBA" id="ARBA00005189"/>
    </source>
</evidence>
<keyword evidence="12 13" id="KW-0275">Fatty acid biosynthesis</keyword>
<comment type="caution">
    <text evidence="16">The sequence shown here is derived from an EMBL/GenBank/DDBJ whole genome shotgun (WGS) entry which is preliminary data.</text>
</comment>
<dbReference type="GO" id="GO:0016717">
    <property type="term" value="F:oxidoreductase activity, acting on paired donors, with oxidation of a pair of donors resulting in the reduction of molecular oxygen to two molecules of water"/>
    <property type="evidence" value="ECO:0007669"/>
    <property type="project" value="InterPro"/>
</dbReference>
<evidence type="ECO:0000256" key="7">
    <source>
        <dbReference type="ARBA" id="ARBA00022989"/>
    </source>
</evidence>
<evidence type="ECO:0000256" key="13">
    <source>
        <dbReference type="RuleBase" id="RU000581"/>
    </source>
</evidence>
<accession>A0A8T2Q8H7</accession>
<feature type="domain" description="Fatty acid desaturase" evidence="15">
    <location>
        <begin position="143"/>
        <end position="359"/>
    </location>
</feature>
<evidence type="ECO:0000313" key="17">
    <source>
        <dbReference type="Proteomes" id="UP000825935"/>
    </source>
</evidence>
<comment type="subcellular location">
    <subcellularLocation>
        <location evidence="1">Membrane</location>
        <topology evidence="1">Multi-pass membrane protein</topology>
    </subcellularLocation>
</comment>
<proteinExistence type="inferred from homology"/>
<dbReference type="PRINTS" id="PR00075">
    <property type="entry name" value="FACDDSATRASE"/>
</dbReference>
<name>A0A8T2Q8H7_CERRI</name>
<dbReference type="CDD" id="cd03505">
    <property type="entry name" value="Delta9-FADS-like"/>
    <property type="match status" value="1"/>
</dbReference>
<keyword evidence="6" id="KW-0276">Fatty acid metabolism</keyword>
<evidence type="ECO:0000256" key="3">
    <source>
        <dbReference type="ARBA" id="ARBA00009295"/>
    </source>
</evidence>
<dbReference type="GO" id="GO:0042761">
    <property type="term" value="P:very long-chain fatty acid biosynthetic process"/>
    <property type="evidence" value="ECO:0007669"/>
    <property type="project" value="TreeGrafter"/>
</dbReference>
<evidence type="ECO:0000256" key="14">
    <source>
        <dbReference type="SAM" id="Phobius"/>
    </source>
</evidence>
<keyword evidence="4 13" id="KW-0444">Lipid biosynthesis</keyword>
<dbReference type="EMBL" id="CM035442">
    <property type="protein sequence ID" value="KAH7280054.1"/>
    <property type="molecule type" value="Genomic_DNA"/>
</dbReference>
<evidence type="ECO:0000256" key="8">
    <source>
        <dbReference type="ARBA" id="ARBA00023002"/>
    </source>
</evidence>
<reference evidence="16" key="1">
    <citation type="submission" date="2021-08" db="EMBL/GenBank/DDBJ databases">
        <title>WGS assembly of Ceratopteris richardii.</title>
        <authorList>
            <person name="Marchant D.B."/>
            <person name="Chen G."/>
            <person name="Jenkins J."/>
            <person name="Shu S."/>
            <person name="Leebens-Mack J."/>
            <person name="Grimwood J."/>
            <person name="Schmutz J."/>
            <person name="Soltis P."/>
            <person name="Soltis D."/>
            <person name="Chen Z.-H."/>
        </authorList>
    </citation>
    <scope>NUCLEOTIDE SEQUENCE</scope>
    <source>
        <strain evidence="16">Whitten #5841</strain>
        <tissue evidence="16">Leaf</tissue>
    </source>
</reference>
<evidence type="ECO:0000256" key="5">
    <source>
        <dbReference type="ARBA" id="ARBA00022692"/>
    </source>
</evidence>
<evidence type="ECO:0000256" key="10">
    <source>
        <dbReference type="ARBA" id="ARBA00023098"/>
    </source>
</evidence>
<comment type="cofactor">
    <cofactor evidence="13">
        <name>Fe(2+)</name>
        <dbReference type="ChEBI" id="CHEBI:29033"/>
    </cofactor>
</comment>
<evidence type="ECO:0000256" key="4">
    <source>
        <dbReference type="ARBA" id="ARBA00022516"/>
    </source>
</evidence>
<dbReference type="Pfam" id="PF00487">
    <property type="entry name" value="FA_desaturase"/>
    <property type="match status" value="1"/>
</dbReference>
<keyword evidence="8 13" id="KW-0560">Oxidoreductase</keyword>
<keyword evidence="11 14" id="KW-0472">Membrane</keyword>
<comment type="pathway">
    <text evidence="2">Lipid metabolism.</text>
</comment>
<dbReference type="OMA" id="SCGESWH"/>
<gene>
    <name evidence="16" type="ORF">KP509_37G050600</name>
</gene>
<keyword evidence="10" id="KW-0443">Lipid metabolism</keyword>
<evidence type="ECO:0000259" key="15">
    <source>
        <dbReference type="Pfam" id="PF00487"/>
    </source>
</evidence>
<feature type="transmembrane region" description="Helical" evidence="14">
    <location>
        <begin position="259"/>
        <end position="278"/>
    </location>
</feature>
<comment type="domain">
    <text evidence="13">The histidine box domains are involved in binding the catalytic metal ions.</text>
</comment>
<dbReference type="AlphaFoldDB" id="A0A8T2Q8H7"/>
<dbReference type="InterPro" id="IPR015876">
    <property type="entry name" value="Acyl-CoA_DS"/>
</dbReference>
<evidence type="ECO:0000256" key="6">
    <source>
        <dbReference type="ARBA" id="ARBA00022832"/>
    </source>
</evidence>
<dbReference type="PANTHER" id="PTHR11351">
    <property type="entry name" value="ACYL-COA DESATURASE"/>
    <property type="match status" value="1"/>
</dbReference>
<dbReference type="Proteomes" id="UP000825935">
    <property type="component" value="Chromosome 37"/>
</dbReference>
<keyword evidence="7 14" id="KW-1133">Transmembrane helix</keyword>
<dbReference type="OrthoDB" id="10260134at2759"/>
<evidence type="ECO:0000256" key="11">
    <source>
        <dbReference type="ARBA" id="ARBA00023136"/>
    </source>
</evidence>
<sequence length="393" mass="44406">MAASAIAAAAAARNVISSSAVQDPPSSASCKYAGHVPFSMLRLPSLCGRRATPSPHEFPGAIPFPRLRYRTFPISMSAVSKTSHEVSSTDAAREGGSIWRSDVIPVWKRPYFLNRDWTGLDKGIALYMLLTHAACLIAPFYFTWAAFNVFLSLYFVTGLLGITLSFHRNLSHKSFTLPKWLEYTFAFCGTLAMQGDPLEWVSSHRYHHQHCDTEKDPHTPYAGFWHSHMGWLLDNSTVLEKVGARSNIGDMSKQPYYRFLQKASFIPGTLLLCGLYAWGGLPFLLWGGAVRLVWVYHITWLVNSASHVWGQQAWKTGDLSRNNWWVAILAFGEGWHNNHHAFEYSARHGLEWWQLDLTWYFILALEKLGLATNVKLPTKEHMKRLSLDTSLAS</sequence>
<evidence type="ECO:0000256" key="9">
    <source>
        <dbReference type="ARBA" id="ARBA00023004"/>
    </source>
</evidence>
<feature type="transmembrane region" description="Helical" evidence="14">
    <location>
        <begin position="148"/>
        <end position="166"/>
    </location>
</feature>
<keyword evidence="5 13" id="KW-0812">Transmembrane</keyword>
<evidence type="ECO:0000256" key="12">
    <source>
        <dbReference type="ARBA" id="ARBA00023160"/>
    </source>
</evidence>
<dbReference type="PANTHER" id="PTHR11351:SF31">
    <property type="entry name" value="DESATURASE 1, ISOFORM A-RELATED"/>
    <property type="match status" value="1"/>
</dbReference>